<gene>
    <name evidence="1" type="ORF">EVAR_53603_1</name>
</gene>
<keyword evidence="2" id="KW-1185">Reference proteome</keyword>
<sequence length="89" mass="10097">MDARITRIVKRTPANIKKKKKKLFFYSESPKSSCEWPPHCPIRFTIRHTSRSRLNSLLNSRQKEMRIGGGGRISLAANATTAARALCCH</sequence>
<dbReference type="Proteomes" id="UP000299102">
    <property type="component" value="Unassembled WGS sequence"/>
</dbReference>
<comment type="caution">
    <text evidence="1">The sequence shown here is derived from an EMBL/GenBank/DDBJ whole genome shotgun (WGS) entry which is preliminary data.</text>
</comment>
<dbReference type="AlphaFoldDB" id="A0A4C1X0Q7"/>
<protein>
    <submittedName>
        <fullName evidence="1">Uncharacterized protein</fullName>
    </submittedName>
</protein>
<organism evidence="1 2">
    <name type="scientific">Eumeta variegata</name>
    <name type="common">Bagworm moth</name>
    <name type="synonym">Eumeta japonica</name>
    <dbReference type="NCBI Taxonomy" id="151549"/>
    <lineage>
        <taxon>Eukaryota</taxon>
        <taxon>Metazoa</taxon>
        <taxon>Ecdysozoa</taxon>
        <taxon>Arthropoda</taxon>
        <taxon>Hexapoda</taxon>
        <taxon>Insecta</taxon>
        <taxon>Pterygota</taxon>
        <taxon>Neoptera</taxon>
        <taxon>Endopterygota</taxon>
        <taxon>Lepidoptera</taxon>
        <taxon>Glossata</taxon>
        <taxon>Ditrysia</taxon>
        <taxon>Tineoidea</taxon>
        <taxon>Psychidae</taxon>
        <taxon>Oiketicinae</taxon>
        <taxon>Eumeta</taxon>
    </lineage>
</organism>
<proteinExistence type="predicted"/>
<evidence type="ECO:0000313" key="1">
    <source>
        <dbReference type="EMBL" id="GBP56532.1"/>
    </source>
</evidence>
<dbReference type="EMBL" id="BGZK01000695">
    <property type="protein sequence ID" value="GBP56532.1"/>
    <property type="molecule type" value="Genomic_DNA"/>
</dbReference>
<reference evidence="1 2" key="1">
    <citation type="journal article" date="2019" name="Commun. Biol.">
        <title>The bagworm genome reveals a unique fibroin gene that provides high tensile strength.</title>
        <authorList>
            <person name="Kono N."/>
            <person name="Nakamura H."/>
            <person name="Ohtoshi R."/>
            <person name="Tomita M."/>
            <person name="Numata K."/>
            <person name="Arakawa K."/>
        </authorList>
    </citation>
    <scope>NUCLEOTIDE SEQUENCE [LARGE SCALE GENOMIC DNA]</scope>
</reference>
<evidence type="ECO:0000313" key="2">
    <source>
        <dbReference type="Proteomes" id="UP000299102"/>
    </source>
</evidence>
<name>A0A4C1X0Q7_EUMVA</name>
<accession>A0A4C1X0Q7</accession>